<dbReference type="InterPro" id="IPR043129">
    <property type="entry name" value="ATPase_NBD"/>
</dbReference>
<evidence type="ECO:0000313" key="3">
    <source>
        <dbReference type="Proteomes" id="UP001216150"/>
    </source>
</evidence>
<gene>
    <name evidence="2" type="ORF">N7450_001337</name>
</gene>
<dbReference type="CDD" id="cd10170">
    <property type="entry name" value="ASKHA_NBD_HSP70"/>
    <property type="match status" value="1"/>
</dbReference>
<name>A0AAD6H3F2_9EURO</name>
<dbReference type="Gene3D" id="3.30.420.40">
    <property type="match status" value="1"/>
</dbReference>
<organism evidence="2 3">
    <name type="scientific">Penicillium hetheringtonii</name>
    <dbReference type="NCBI Taxonomy" id="911720"/>
    <lineage>
        <taxon>Eukaryota</taxon>
        <taxon>Fungi</taxon>
        <taxon>Dikarya</taxon>
        <taxon>Ascomycota</taxon>
        <taxon>Pezizomycotina</taxon>
        <taxon>Eurotiomycetes</taxon>
        <taxon>Eurotiomycetidae</taxon>
        <taxon>Eurotiales</taxon>
        <taxon>Aspergillaceae</taxon>
        <taxon>Penicillium</taxon>
    </lineage>
</organism>
<proteinExistence type="predicted"/>
<comment type="caution">
    <text evidence="2">The sequence shown here is derived from an EMBL/GenBank/DDBJ whole genome shotgun (WGS) entry which is preliminary data.</text>
</comment>
<dbReference type="EMBL" id="JAQJAC010000001">
    <property type="protein sequence ID" value="KAJ5600270.1"/>
    <property type="molecule type" value="Genomic_DNA"/>
</dbReference>
<dbReference type="Proteomes" id="UP001216150">
    <property type="component" value="Unassembled WGS sequence"/>
</dbReference>
<dbReference type="PANTHER" id="PTHR42749">
    <property type="entry name" value="CELL SHAPE-DETERMINING PROTEIN MREB"/>
    <property type="match status" value="1"/>
</dbReference>
<feature type="region of interest" description="Disordered" evidence="1">
    <location>
        <begin position="164"/>
        <end position="183"/>
    </location>
</feature>
<protein>
    <submittedName>
        <fullName evidence="2">Uncharacterized protein</fullName>
    </submittedName>
</protein>
<dbReference type="AlphaFoldDB" id="A0AAD6H3F2"/>
<dbReference type="PANTHER" id="PTHR42749:SF8">
    <property type="entry name" value="HSP70 FAMILY PROTEIN (AFU_ORTHOLOGUE AFUA_3G13740)"/>
    <property type="match status" value="1"/>
</dbReference>
<dbReference type="SUPFAM" id="SSF53067">
    <property type="entry name" value="Actin-like ATPase domain"/>
    <property type="match status" value="2"/>
</dbReference>
<accession>A0AAD6H3F2</accession>
<sequence>MRQTRNLSNPLVYRKRRFEDIAGEDEDHAVSIRSDGNEEDQPAIPLAITPSKRKGIKPKPTFLVGIDFGTTMTSVSYYKFKSGRRRANNAKQAIKSIISWPEAASSQNRGEVPSESLYADGKYYWGYGAQQKAQEVLSNEVVDAANKPIRFAKLFLEDSLSREDLESPSRSSGRPPLVPPSREAPYKELKETLEVLEKDVRDVIRDYLIEVLGHTMAQLMKYEGFKSTSEVELALSVPAGWPLKASWVLQDVLKQAVEMLGFGQEFNLFLVNEPEAASAFVLDVLVSQKMLATHETFLDVTTYTIDSKGPFRITESVDPNGKYLESREQSSLLIACLGANCGSIYVNEAMEKYFKNVLSNNEALERKGISAEEQIQHYVLPRFEYGLKRIFDSSKSEPSEFESFIIHGIEPDSSKGFEKNRIKIPCFEIRGWFQKSLDGIFKLVQQQLDSSLRENKPVQKVILVGGFSQSPTLRHALKAYLDPKIALLYQPDGYGQNQHLCPLLSDFITREAETLVSRGAVYRAIDKTNGPSRKIMANIGILQHEEQNSSFAGHRDAHIHARLSKVNKRRYINDCVNWIIKKVGSDVSLCSIQSTA</sequence>
<reference evidence="2 3" key="1">
    <citation type="journal article" date="2023" name="IMA Fungus">
        <title>Comparative genomic study of the Penicillium genus elucidates a diverse pangenome and 15 lateral gene transfer events.</title>
        <authorList>
            <person name="Petersen C."/>
            <person name="Sorensen T."/>
            <person name="Nielsen M.R."/>
            <person name="Sondergaard T.E."/>
            <person name="Sorensen J.L."/>
            <person name="Fitzpatrick D.A."/>
            <person name="Frisvad J.C."/>
            <person name="Nielsen K.L."/>
        </authorList>
    </citation>
    <scope>NUCLEOTIDE SEQUENCE [LARGE SCALE GENOMIC DNA]</scope>
    <source>
        <strain evidence="2 3">IBT 29057</strain>
    </source>
</reference>
<evidence type="ECO:0000256" key="1">
    <source>
        <dbReference type="SAM" id="MobiDB-lite"/>
    </source>
</evidence>
<evidence type="ECO:0000313" key="2">
    <source>
        <dbReference type="EMBL" id="KAJ5600270.1"/>
    </source>
</evidence>
<keyword evidence="3" id="KW-1185">Reference proteome</keyword>